<protein>
    <submittedName>
        <fullName evidence="1">Uncharacterized protein</fullName>
    </submittedName>
</protein>
<dbReference type="EMBL" id="CADEAL010002146">
    <property type="protein sequence ID" value="CAB1438365.1"/>
    <property type="molecule type" value="Genomic_DNA"/>
</dbReference>
<sequence>MPRNYTRKTTWGQTPLTEMESAAAEVMQGKKYPEGEAGNENTYITIYSLTVWMSIQEFNIAQLERASPPEDASASTVWEKSRYRSDITKATDGVSGMWDMWTSHPEPELA</sequence>
<organism evidence="1 2">
    <name type="scientific">Pleuronectes platessa</name>
    <name type="common">European plaice</name>
    <dbReference type="NCBI Taxonomy" id="8262"/>
    <lineage>
        <taxon>Eukaryota</taxon>
        <taxon>Metazoa</taxon>
        <taxon>Chordata</taxon>
        <taxon>Craniata</taxon>
        <taxon>Vertebrata</taxon>
        <taxon>Euteleostomi</taxon>
        <taxon>Actinopterygii</taxon>
        <taxon>Neopterygii</taxon>
        <taxon>Teleostei</taxon>
        <taxon>Neoteleostei</taxon>
        <taxon>Acanthomorphata</taxon>
        <taxon>Carangaria</taxon>
        <taxon>Pleuronectiformes</taxon>
        <taxon>Pleuronectoidei</taxon>
        <taxon>Pleuronectidae</taxon>
        <taxon>Pleuronectes</taxon>
    </lineage>
</organism>
<name>A0A9N7UW83_PLEPL</name>
<reference evidence="1" key="1">
    <citation type="submission" date="2020-03" db="EMBL/GenBank/DDBJ databases">
        <authorList>
            <person name="Weist P."/>
        </authorList>
    </citation>
    <scope>NUCLEOTIDE SEQUENCE</scope>
</reference>
<dbReference type="AlphaFoldDB" id="A0A9N7UW83"/>
<comment type="caution">
    <text evidence="1">The sequence shown here is derived from an EMBL/GenBank/DDBJ whole genome shotgun (WGS) entry which is preliminary data.</text>
</comment>
<keyword evidence="2" id="KW-1185">Reference proteome</keyword>
<evidence type="ECO:0000313" key="2">
    <source>
        <dbReference type="Proteomes" id="UP001153269"/>
    </source>
</evidence>
<proteinExistence type="predicted"/>
<evidence type="ECO:0000313" key="1">
    <source>
        <dbReference type="EMBL" id="CAB1438365.1"/>
    </source>
</evidence>
<gene>
    <name evidence="1" type="ORF">PLEPLA_LOCUS26305</name>
</gene>
<accession>A0A9N7UW83</accession>
<dbReference type="Proteomes" id="UP001153269">
    <property type="component" value="Unassembled WGS sequence"/>
</dbReference>